<evidence type="ECO:0000313" key="4">
    <source>
        <dbReference type="Proteomes" id="UP000299102"/>
    </source>
</evidence>
<comment type="caution">
    <text evidence="3">The sequence shown here is derived from an EMBL/GenBank/DDBJ whole genome shotgun (WGS) entry which is preliminary data.</text>
</comment>
<keyword evidence="1" id="KW-0472">Membrane</keyword>
<name>A0A4C1SEW4_EUMVA</name>
<keyword evidence="1" id="KW-1133">Transmembrane helix</keyword>
<feature type="chain" id="PRO_5020036843" description="Ig-like domain-containing protein" evidence="2">
    <location>
        <begin position="22"/>
        <end position="932"/>
    </location>
</feature>
<keyword evidence="2" id="KW-0732">Signal</keyword>
<dbReference type="Proteomes" id="UP000299102">
    <property type="component" value="Unassembled WGS sequence"/>
</dbReference>
<proteinExistence type="predicted"/>
<sequence>MRPWALGALVLVFFQVTTTSSSRTVETLDPVRIDVENADGDVDVTIEGILTRLNEGCEIETPSGSVYELTDDLPLAGVRAMTTTLAISCGVTITATADVLGEWWLIANETDFTNGASVQRRLRIIVHEGAIIIQLRKCEIVTPDGGRHELTNYTNINGIRSIQTNLAVSCGIAVQVSENVLGEWMLIAKETNWLNGLTVDTKLPIIFQKGYSNETASTEEPPSTDVNKLENKVINTEIGETFEVTITRGFDHETELCQIVKPDGSWYDFGTVIPGVTEQSTHESCSVTVTVLSEEFVGQWMLIAKEHKMLSGTYIETRLPFEVVVERSVQAIPQNSATVQENSNFHIRLMEPTDMYQTCRLVAPNAQALNRVQLDQSATNSCAYIVNKVTEEDNGKWAIVYGNNILYKASVELTVTDSTYPAIDTQVISLTQNTAVNMEVGPEGAVYCRLEDPYGVVVFDGFGRCILNIPRVPSSYNGHWTMTVEPRPGVQMSLAMSHADLALSLSCSVETSSTPRACKFRDPQGRILVAQEGVGEDRYSFHGAGISSASGKYTMDCGLRITSPGVEDLGIWRCGVDTEDDTRYGFLLVVCPWLMRNETIAATVETEPVLRPRVPYISTTPGDSVEMSCTIPSGIRYCYFRSQNGTILTATPGVSNDVFEYVGSGLEAGECGIRLRDFSMNDIGQWSCNVGTNNGSLPEKSAHINVYGSGTCCVPLGYRRDANATQLASIPNSTLKVETLLSLGQDVVLKLSADSTCNYSEEQMSASLRLQSDHSAILNAYVGIADQIDYCRFIRSDGFGFTNELVPEGYVFRGPLSARQCDLRIVRPRNVDFLPWIVAARITGQESEIIARTPPLEVFISQGNSSFFVFRLTLLCICIGLLCLSLGLMFSSKKSRRWTYARAAAVRDSIRRSFRKSPPLEAKPAISSPQAA</sequence>
<gene>
    <name evidence="3" type="ORF">EVAR_802_1</name>
</gene>
<dbReference type="OrthoDB" id="7467099at2759"/>
<dbReference type="AlphaFoldDB" id="A0A4C1SEW4"/>
<accession>A0A4C1SEW4</accession>
<organism evidence="3 4">
    <name type="scientific">Eumeta variegata</name>
    <name type="common">Bagworm moth</name>
    <name type="synonym">Eumeta japonica</name>
    <dbReference type="NCBI Taxonomy" id="151549"/>
    <lineage>
        <taxon>Eukaryota</taxon>
        <taxon>Metazoa</taxon>
        <taxon>Ecdysozoa</taxon>
        <taxon>Arthropoda</taxon>
        <taxon>Hexapoda</taxon>
        <taxon>Insecta</taxon>
        <taxon>Pterygota</taxon>
        <taxon>Neoptera</taxon>
        <taxon>Endopterygota</taxon>
        <taxon>Lepidoptera</taxon>
        <taxon>Glossata</taxon>
        <taxon>Ditrysia</taxon>
        <taxon>Tineoidea</taxon>
        <taxon>Psychidae</taxon>
        <taxon>Oiketicinae</taxon>
        <taxon>Eumeta</taxon>
    </lineage>
</organism>
<keyword evidence="1" id="KW-0812">Transmembrane</keyword>
<dbReference type="InterPro" id="IPR036179">
    <property type="entry name" value="Ig-like_dom_sf"/>
</dbReference>
<feature type="signal peptide" evidence="2">
    <location>
        <begin position="1"/>
        <end position="21"/>
    </location>
</feature>
<dbReference type="SUPFAM" id="SSF48726">
    <property type="entry name" value="Immunoglobulin"/>
    <property type="match status" value="1"/>
</dbReference>
<protein>
    <recommendedName>
        <fullName evidence="5">Ig-like domain-containing protein</fullName>
    </recommendedName>
</protein>
<dbReference type="STRING" id="151549.A0A4C1SEW4"/>
<keyword evidence="4" id="KW-1185">Reference proteome</keyword>
<evidence type="ECO:0000313" key="3">
    <source>
        <dbReference type="EMBL" id="GBO99707.1"/>
    </source>
</evidence>
<reference evidence="3 4" key="1">
    <citation type="journal article" date="2019" name="Commun. Biol.">
        <title>The bagworm genome reveals a unique fibroin gene that provides high tensile strength.</title>
        <authorList>
            <person name="Kono N."/>
            <person name="Nakamura H."/>
            <person name="Ohtoshi R."/>
            <person name="Tomita M."/>
            <person name="Numata K."/>
            <person name="Arakawa K."/>
        </authorList>
    </citation>
    <scope>NUCLEOTIDE SEQUENCE [LARGE SCALE GENOMIC DNA]</scope>
</reference>
<evidence type="ECO:0008006" key="5">
    <source>
        <dbReference type="Google" id="ProtNLM"/>
    </source>
</evidence>
<dbReference type="EMBL" id="BGZK01000003">
    <property type="protein sequence ID" value="GBO99707.1"/>
    <property type="molecule type" value="Genomic_DNA"/>
</dbReference>
<evidence type="ECO:0000256" key="1">
    <source>
        <dbReference type="SAM" id="Phobius"/>
    </source>
</evidence>
<evidence type="ECO:0000256" key="2">
    <source>
        <dbReference type="SAM" id="SignalP"/>
    </source>
</evidence>
<feature type="transmembrane region" description="Helical" evidence="1">
    <location>
        <begin position="868"/>
        <end position="890"/>
    </location>
</feature>